<keyword evidence="1" id="KW-1133">Transmembrane helix</keyword>
<evidence type="ECO:0000256" key="1">
    <source>
        <dbReference type="SAM" id="Phobius"/>
    </source>
</evidence>
<dbReference type="Bgee" id="WBGene00195050">
    <property type="expression patterns" value="Expressed in larva and 2 other cell types or tissues"/>
</dbReference>
<reference evidence="2 3" key="1">
    <citation type="journal article" date="1998" name="Science">
        <title>Genome sequence of the nematode C. elegans: a platform for investigating biology.</title>
        <authorList>
            <consortium name="The C. elegans sequencing consortium"/>
            <person name="Sulson J.E."/>
            <person name="Waterston R."/>
        </authorList>
    </citation>
    <scope>NUCLEOTIDE SEQUENCE [LARGE SCALE GENOMIC DNA]</scope>
    <source>
        <strain evidence="2 3">Bristol N2</strain>
    </source>
</reference>
<dbReference type="CTD" id="13196374"/>
<dbReference type="AlphaFoldDB" id="D4YW54"/>
<evidence type="ECO:0000313" key="3">
    <source>
        <dbReference type="Proteomes" id="UP000001940"/>
    </source>
</evidence>
<protein>
    <submittedName>
        <fullName evidence="2">Col_cuticle_N domain-containing protein</fullName>
    </submittedName>
</protein>
<keyword evidence="1" id="KW-0812">Transmembrane</keyword>
<accession>D4YW54</accession>
<dbReference type="AGR" id="WB:WBGene00195050"/>
<dbReference type="ExpressionAtlas" id="D4YW54">
    <property type="expression patterns" value="baseline"/>
</dbReference>
<sequence>MNTSEFLYKFRFIADFAAIGILCFMAIMTLVVIYLTSDIINEIDEMKDVFMDKKATFEMYANDAENLMSNNRHLDGFSDIFDTLIRIPRRSSNSCDQ</sequence>
<dbReference type="FunCoup" id="D4YW54">
    <property type="interactions" value="286"/>
</dbReference>
<evidence type="ECO:0000313" key="2">
    <source>
        <dbReference type="EMBL" id="CCD62030.2"/>
    </source>
</evidence>
<dbReference type="Proteomes" id="UP000001940">
    <property type="component" value="Chromosome IV"/>
</dbReference>
<dbReference type="eggNOG" id="ENOG502TI34">
    <property type="taxonomic scope" value="Eukaryota"/>
</dbReference>
<gene>
    <name evidence="2" type="ORF">CELE_T22D1.17</name>
    <name evidence="2 4" type="ORF">T22D1.17</name>
</gene>
<dbReference type="InParanoid" id="D4YW54"/>
<dbReference type="HOGENOM" id="CLU_183968_0_0_1"/>
<dbReference type="SMR" id="D4YW54"/>
<dbReference type="OrthoDB" id="5780300at2759"/>
<evidence type="ECO:0000313" key="4">
    <source>
        <dbReference type="WormBase" id="T22D1.17a"/>
    </source>
</evidence>
<dbReference type="GeneID" id="13196374"/>
<dbReference type="WormBase" id="T22D1.17a">
    <property type="protein sequence ID" value="CE53777"/>
    <property type="gene ID" value="WBGene00195050"/>
</dbReference>
<dbReference type="KEGG" id="cel:CELE_T22D1.17"/>
<dbReference type="EMBL" id="BX284604">
    <property type="protein sequence ID" value="CCD62030.2"/>
    <property type="molecule type" value="Genomic_DNA"/>
</dbReference>
<keyword evidence="1" id="KW-0472">Membrane</keyword>
<keyword evidence="3" id="KW-1185">Reference proteome</keyword>
<feature type="transmembrane region" description="Helical" evidence="1">
    <location>
        <begin position="12"/>
        <end position="35"/>
    </location>
</feature>
<dbReference type="PaxDb" id="6239-T22D1.17"/>
<name>D4YW54_CAEEL</name>
<proteinExistence type="predicted"/>
<organism evidence="2 3">
    <name type="scientific">Caenorhabditis elegans</name>
    <dbReference type="NCBI Taxonomy" id="6239"/>
    <lineage>
        <taxon>Eukaryota</taxon>
        <taxon>Metazoa</taxon>
        <taxon>Ecdysozoa</taxon>
        <taxon>Nematoda</taxon>
        <taxon>Chromadorea</taxon>
        <taxon>Rhabditida</taxon>
        <taxon>Rhabditina</taxon>
        <taxon>Rhabditomorpha</taxon>
        <taxon>Rhabditoidea</taxon>
        <taxon>Rhabditidae</taxon>
        <taxon>Peloderinae</taxon>
        <taxon>Caenorhabditis</taxon>
    </lineage>
</organism>